<dbReference type="RefSeq" id="WP_221276883.1">
    <property type="nucleotide sequence ID" value="NZ_JACHHG010000002.1"/>
</dbReference>
<dbReference type="InterPro" id="IPR036412">
    <property type="entry name" value="HAD-like_sf"/>
</dbReference>
<dbReference type="GO" id="GO:0005975">
    <property type="term" value="P:carbohydrate metabolic process"/>
    <property type="evidence" value="ECO:0007669"/>
    <property type="project" value="InterPro"/>
</dbReference>
<name>A0A841I081_9DEIO</name>
<comment type="similarity">
    <text evidence="2">Belongs to the GmhB family.</text>
</comment>
<protein>
    <recommendedName>
        <fullName evidence="7">D,D-heptose 1,7-bisphosphate phosphatase</fullName>
    </recommendedName>
</protein>
<dbReference type="EMBL" id="JACHHG010000002">
    <property type="protein sequence ID" value="MBB6097395.1"/>
    <property type="molecule type" value="Genomic_DNA"/>
</dbReference>
<organism evidence="8 9">
    <name type="scientific">Deinobacterium chartae</name>
    <dbReference type="NCBI Taxonomy" id="521158"/>
    <lineage>
        <taxon>Bacteria</taxon>
        <taxon>Thermotogati</taxon>
        <taxon>Deinococcota</taxon>
        <taxon>Deinococci</taxon>
        <taxon>Deinococcales</taxon>
        <taxon>Deinococcaceae</taxon>
        <taxon>Deinobacterium</taxon>
    </lineage>
</organism>
<dbReference type="AlphaFoldDB" id="A0A841I081"/>
<dbReference type="GO" id="GO:0016791">
    <property type="term" value="F:phosphatase activity"/>
    <property type="evidence" value="ECO:0007669"/>
    <property type="project" value="InterPro"/>
</dbReference>
<dbReference type="PANTHER" id="PTHR42891:SF1">
    <property type="entry name" value="D-GLYCERO-BETA-D-MANNO-HEPTOSE-1,7-BISPHOSPHATE 7-PHOSPHATASE"/>
    <property type="match status" value="1"/>
</dbReference>
<keyword evidence="9" id="KW-1185">Reference proteome</keyword>
<evidence type="ECO:0000256" key="3">
    <source>
        <dbReference type="ARBA" id="ARBA00022490"/>
    </source>
</evidence>
<keyword evidence="5" id="KW-0378">Hydrolase</keyword>
<dbReference type="NCBIfam" id="TIGR01662">
    <property type="entry name" value="HAD-SF-IIIA"/>
    <property type="match status" value="1"/>
</dbReference>
<evidence type="ECO:0000256" key="7">
    <source>
        <dbReference type="ARBA" id="ARBA00031828"/>
    </source>
</evidence>
<accession>A0A841I081</accession>
<dbReference type="GO" id="GO:0046872">
    <property type="term" value="F:metal ion binding"/>
    <property type="evidence" value="ECO:0007669"/>
    <property type="project" value="UniProtKB-KW"/>
</dbReference>
<dbReference type="InterPro" id="IPR023214">
    <property type="entry name" value="HAD_sf"/>
</dbReference>
<dbReference type="NCBIfam" id="TIGR01656">
    <property type="entry name" value="Histidinol-ppas"/>
    <property type="match status" value="1"/>
</dbReference>
<keyword evidence="6" id="KW-0119">Carbohydrate metabolism</keyword>
<comment type="caution">
    <text evidence="8">The sequence shown here is derived from an EMBL/GenBank/DDBJ whole genome shotgun (WGS) entry which is preliminary data.</text>
</comment>
<evidence type="ECO:0000256" key="6">
    <source>
        <dbReference type="ARBA" id="ARBA00023277"/>
    </source>
</evidence>
<comment type="subcellular location">
    <subcellularLocation>
        <location evidence="1">Cytoplasm</location>
    </subcellularLocation>
</comment>
<evidence type="ECO:0000256" key="4">
    <source>
        <dbReference type="ARBA" id="ARBA00022723"/>
    </source>
</evidence>
<proteinExistence type="inferred from homology"/>
<sequence>MALNPGFACGGRPGRPAVFLDKDGTLIEDVPYNVDPRRIRLMRGALEGLSALQRAGYALVVVTNQSGVARGLFAEEALGAVEARLRELLACAGVSLEGFYACPHHPEGRLSAYALECACRKPRPGLLLRAAEELGLDLAASWMVGDILHDVEAGRRAGCRALLLDTGGETEWVPGPLRTPHAVADDLREAARIILAATQGELHEPYPSRTR</sequence>
<evidence type="ECO:0000256" key="5">
    <source>
        <dbReference type="ARBA" id="ARBA00022801"/>
    </source>
</evidence>
<dbReference type="InterPro" id="IPR004446">
    <property type="entry name" value="Heptose_bisP_phosphatase"/>
</dbReference>
<dbReference type="Proteomes" id="UP000569951">
    <property type="component" value="Unassembled WGS sequence"/>
</dbReference>
<evidence type="ECO:0000313" key="8">
    <source>
        <dbReference type="EMBL" id="MBB6097395.1"/>
    </source>
</evidence>
<dbReference type="InterPro" id="IPR006549">
    <property type="entry name" value="HAD-SF_hydro_IIIA"/>
</dbReference>
<dbReference type="Gene3D" id="3.40.50.1000">
    <property type="entry name" value="HAD superfamily/HAD-like"/>
    <property type="match status" value="1"/>
</dbReference>
<dbReference type="PANTHER" id="PTHR42891">
    <property type="entry name" value="D-GLYCERO-BETA-D-MANNO-HEPTOSE-1,7-BISPHOSPHATE 7-PHOSPHATASE"/>
    <property type="match status" value="1"/>
</dbReference>
<keyword evidence="4" id="KW-0479">Metal-binding</keyword>
<dbReference type="SUPFAM" id="SSF56784">
    <property type="entry name" value="HAD-like"/>
    <property type="match status" value="1"/>
</dbReference>
<keyword evidence="3" id="KW-0963">Cytoplasm</keyword>
<dbReference type="Pfam" id="PF13242">
    <property type="entry name" value="Hydrolase_like"/>
    <property type="match status" value="1"/>
</dbReference>
<gene>
    <name evidence="8" type="ORF">HNR42_000809</name>
</gene>
<dbReference type="InterPro" id="IPR006543">
    <property type="entry name" value="Histidinol-phos"/>
</dbReference>
<dbReference type="GO" id="GO:0005737">
    <property type="term" value="C:cytoplasm"/>
    <property type="evidence" value="ECO:0007669"/>
    <property type="project" value="UniProtKB-SubCell"/>
</dbReference>
<reference evidence="8 9" key="1">
    <citation type="submission" date="2020-08" db="EMBL/GenBank/DDBJ databases">
        <title>Genomic Encyclopedia of Type Strains, Phase IV (KMG-IV): sequencing the most valuable type-strain genomes for metagenomic binning, comparative biology and taxonomic classification.</title>
        <authorList>
            <person name="Goeker M."/>
        </authorList>
    </citation>
    <scope>NUCLEOTIDE SEQUENCE [LARGE SCALE GENOMIC DNA]</scope>
    <source>
        <strain evidence="8 9">DSM 21458</strain>
    </source>
</reference>
<evidence type="ECO:0000256" key="2">
    <source>
        <dbReference type="ARBA" id="ARBA00005628"/>
    </source>
</evidence>
<dbReference type="CDD" id="cd07503">
    <property type="entry name" value="HAD_HisB-N"/>
    <property type="match status" value="1"/>
</dbReference>
<evidence type="ECO:0000256" key="1">
    <source>
        <dbReference type="ARBA" id="ARBA00004496"/>
    </source>
</evidence>
<evidence type="ECO:0000313" key="9">
    <source>
        <dbReference type="Proteomes" id="UP000569951"/>
    </source>
</evidence>